<proteinExistence type="predicted"/>
<feature type="region of interest" description="Disordered" evidence="1">
    <location>
        <begin position="1"/>
        <end position="28"/>
    </location>
</feature>
<dbReference type="AlphaFoldDB" id="A0A1F4Z6X0"/>
<comment type="caution">
    <text evidence="3">The sequence shown here is derived from an EMBL/GenBank/DDBJ whole genome shotgun (WGS) entry which is preliminary data.</text>
</comment>
<reference evidence="3 4" key="1">
    <citation type="journal article" date="2016" name="Nat. Commun.">
        <title>Thousands of microbial genomes shed light on interconnected biogeochemical processes in an aquifer system.</title>
        <authorList>
            <person name="Anantharaman K."/>
            <person name="Brown C.T."/>
            <person name="Hug L.A."/>
            <person name="Sharon I."/>
            <person name="Castelle C.J."/>
            <person name="Probst A.J."/>
            <person name="Thomas B.C."/>
            <person name="Singh A."/>
            <person name="Wilkins M.J."/>
            <person name="Karaoz U."/>
            <person name="Brodie E.L."/>
            <person name="Williams K.H."/>
            <person name="Hubbard S.S."/>
            <person name="Banfield J.F."/>
        </authorList>
    </citation>
    <scope>NUCLEOTIDE SEQUENCE [LARGE SCALE GENOMIC DNA]</scope>
</reference>
<evidence type="ECO:0000313" key="3">
    <source>
        <dbReference type="EMBL" id="OGD01858.1"/>
    </source>
</evidence>
<evidence type="ECO:0000256" key="1">
    <source>
        <dbReference type="SAM" id="MobiDB-lite"/>
    </source>
</evidence>
<accession>A0A1F4Z6X0</accession>
<organism evidence="3 4">
    <name type="scientific">Candidatus Amesbacteria bacterium RIFCSPLOWO2_01_FULL_47_33</name>
    <dbReference type="NCBI Taxonomy" id="1797258"/>
    <lineage>
        <taxon>Bacteria</taxon>
        <taxon>Candidatus Amesiibacteriota</taxon>
    </lineage>
</organism>
<dbReference type="Proteomes" id="UP000176822">
    <property type="component" value="Unassembled WGS sequence"/>
</dbReference>
<sequence length="74" mass="8309">MSSNKYTTSKDLSRFTLPSGDDPLPAPPIKFSPYRQSRLETFWSSKNGKTWLTVYLVILLGAVLAGLTLYKNLL</sequence>
<keyword evidence="2" id="KW-1133">Transmembrane helix</keyword>
<feature type="compositionally biased region" description="Polar residues" evidence="1">
    <location>
        <begin position="1"/>
        <end position="10"/>
    </location>
</feature>
<protein>
    <submittedName>
        <fullName evidence="3">Uncharacterized protein</fullName>
    </submittedName>
</protein>
<evidence type="ECO:0000313" key="4">
    <source>
        <dbReference type="Proteomes" id="UP000176822"/>
    </source>
</evidence>
<evidence type="ECO:0000256" key="2">
    <source>
        <dbReference type="SAM" id="Phobius"/>
    </source>
</evidence>
<keyword evidence="2" id="KW-0472">Membrane</keyword>
<dbReference type="EMBL" id="MEXM01000004">
    <property type="protein sequence ID" value="OGD01858.1"/>
    <property type="molecule type" value="Genomic_DNA"/>
</dbReference>
<feature type="transmembrane region" description="Helical" evidence="2">
    <location>
        <begin position="52"/>
        <end position="70"/>
    </location>
</feature>
<keyword evidence="2" id="KW-0812">Transmembrane</keyword>
<gene>
    <name evidence="3" type="ORF">A2972_05200</name>
</gene>
<name>A0A1F4Z6X0_9BACT</name>